<dbReference type="RefSeq" id="WP_151967076.1">
    <property type="nucleotide sequence ID" value="NZ_AP019860.1"/>
</dbReference>
<dbReference type="Pfam" id="PF19420">
    <property type="entry name" value="DDAH_eukar"/>
    <property type="match status" value="1"/>
</dbReference>
<sequence>MSNPQTAQSIIMMRPSHFSANSETASSNAFQSSVAIPKDISLKAIEEFNNMVEILRNNNIEVIVIDDDPQPPKPDTVFLNNWFSTHDSGLVIVYPLESQIRRQERRLDIFDTLERKYRCLYSEITNLSIMEHEGKYLEGTGSLVLDRRERVAYMCVSSRSNAHVLNMFCHKAGYRGVTFHAYDENDVPVYHTNVMMSVGDKFAIVCSESIKNDAERVQVVSSLEESSREIIEISHEQMRSFAGNALEVCNGDEENFLVISRRAFDSLDAQQIEKINKYAKPLPIAIPLIELHGGGSVRCMMAENFLPGIDEE</sequence>
<dbReference type="Gene3D" id="3.75.10.10">
    <property type="entry name" value="L-arginine/glycine Amidinotransferase, Chain A"/>
    <property type="match status" value="1"/>
</dbReference>
<dbReference type="SUPFAM" id="SSF55909">
    <property type="entry name" value="Pentein"/>
    <property type="match status" value="1"/>
</dbReference>
<dbReference type="PANTHER" id="PTHR43224:SF1">
    <property type="entry name" value="AMIDINOTRANSFERASE"/>
    <property type="match status" value="1"/>
</dbReference>
<keyword evidence="2" id="KW-1185">Reference proteome</keyword>
<name>A0A5S9IJ54_UABAM</name>
<evidence type="ECO:0000313" key="2">
    <source>
        <dbReference type="Proteomes" id="UP000326354"/>
    </source>
</evidence>
<reference evidence="1 2" key="1">
    <citation type="submission" date="2019-08" db="EMBL/GenBank/DDBJ databases">
        <title>Complete genome sequence of Candidatus Uab amorphum.</title>
        <authorList>
            <person name="Shiratori T."/>
            <person name="Suzuki S."/>
            <person name="Kakizawa Y."/>
            <person name="Ishida K."/>
        </authorList>
    </citation>
    <scope>NUCLEOTIDE SEQUENCE [LARGE SCALE GENOMIC DNA]</scope>
    <source>
        <strain evidence="1 2">SRT547</strain>
    </source>
</reference>
<protein>
    <recommendedName>
        <fullName evidence="3">Amidinotransferase</fullName>
    </recommendedName>
</protein>
<dbReference type="Proteomes" id="UP000326354">
    <property type="component" value="Chromosome"/>
</dbReference>
<organism evidence="1 2">
    <name type="scientific">Uabimicrobium amorphum</name>
    <dbReference type="NCBI Taxonomy" id="2596890"/>
    <lineage>
        <taxon>Bacteria</taxon>
        <taxon>Pseudomonadati</taxon>
        <taxon>Planctomycetota</taxon>
        <taxon>Candidatus Uabimicrobiia</taxon>
        <taxon>Candidatus Uabimicrobiales</taxon>
        <taxon>Candidatus Uabimicrobiaceae</taxon>
        <taxon>Candidatus Uabimicrobium</taxon>
    </lineage>
</organism>
<dbReference type="NCBIfam" id="NF046062">
    <property type="entry name" value="citrull_CtlX"/>
    <property type="match status" value="1"/>
</dbReference>
<dbReference type="PIRSF" id="PIRSF028188">
    <property type="entry name" value="Amdntrnsf_FN0238"/>
    <property type="match status" value="1"/>
</dbReference>
<accession>A0A5S9IJ54</accession>
<dbReference type="InterPro" id="IPR014541">
    <property type="entry name" value="Amdntrnsf_FN0238"/>
</dbReference>
<dbReference type="KEGG" id="uam:UABAM_01192"/>
<evidence type="ECO:0008006" key="3">
    <source>
        <dbReference type="Google" id="ProtNLM"/>
    </source>
</evidence>
<gene>
    <name evidence="1" type="ORF">UABAM_01192</name>
</gene>
<proteinExistence type="predicted"/>
<evidence type="ECO:0000313" key="1">
    <source>
        <dbReference type="EMBL" id="BBM82849.1"/>
    </source>
</evidence>
<dbReference type="OrthoDB" id="9788268at2"/>
<dbReference type="EMBL" id="AP019860">
    <property type="protein sequence ID" value="BBM82849.1"/>
    <property type="molecule type" value="Genomic_DNA"/>
</dbReference>
<dbReference type="PANTHER" id="PTHR43224">
    <property type="entry name" value="AMIDINOTRANSFERASE"/>
    <property type="match status" value="1"/>
</dbReference>
<dbReference type="AlphaFoldDB" id="A0A5S9IJ54"/>